<name>A0A2N5EIM1_9GAMM</name>
<gene>
    <name evidence="2" type="ORF">CYR34_18730</name>
</gene>
<evidence type="ECO:0000313" key="2">
    <source>
        <dbReference type="EMBL" id="PLR44758.1"/>
    </source>
</evidence>
<sequence>MNLVAKMGIGVAAFTALIVADYYIGNMIGYQADVKACKTLTRAEVVDAVVADMTRPDKRSVNRRHFSPSDIVVETEAIQIGPSDVLAPFRIASEPERQQFAMLPCSALESIEYASE</sequence>
<dbReference type="EMBL" id="PJZK01000025">
    <property type="protein sequence ID" value="PLR44758.1"/>
    <property type="molecule type" value="Genomic_DNA"/>
</dbReference>
<keyword evidence="1" id="KW-0812">Transmembrane</keyword>
<organism evidence="2 3">
    <name type="scientific">Chimaeribacter arupi</name>
    <dbReference type="NCBI Taxonomy" id="2060066"/>
    <lineage>
        <taxon>Bacteria</taxon>
        <taxon>Pseudomonadati</taxon>
        <taxon>Pseudomonadota</taxon>
        <taxon>Gammaproteobacteria</taxon>
        <taxon>Enterobacterales</taxon>
        <taxon>Yersiniaceae</taxon>
        <taxon>Chimaeribacter</taxon>
    </lineage>
</organism>
<comment type="caution">
    <text evidence="2">The sequence shown here is derived from an EMBL/GenBank/DDBJ whole genome shotgun (WGS) entry which is preliminary data.</text>
</comment>
<dbReference type="RefSeq" id="WP_101828854.1">
    <property type="nucleotide sequence ID" value="NZ_JAWJZE010000003.1"/>
</dbReference>
<accession>A0A2N5EIM1</accession>
<dbReference type="AlphaFoldDB" id="A0A2N5EIM1"/>
<protein>
    <submittedName>
        <fullName evidence="2">Uncharacterized protein</fullName>
    </submittedName>
</protein>
<feature type="transmembrane region" description="Helical" evidence="1">
    <location>
        <begin position="6"/>
        <end position="25"/>
    </location>
</feature>
<keyword evidence="1" id="KW-0472">Membrane</keyword>
<evidence type="ECO:0000256" key="1">
    <source>
        <dbReference type="SAM" id="Phobius"/>
    </source>
</evidence>
<proteinExistence type="predicted"/>
<dbReference type="OrthoDB" id="9914881at2"/>
<evidence type="ECO:0000313" key="3">
    <source>
        <dbReference type="Proteomes" id="UP000234626"/>
    </source>
</evidence>
<keyword evidence="1" id="KW-1133">Transmembrane helix</keyword>
<dbReference type="Proteomes" id="UP000234626">
    <property type="component" value="Unassembled WGS sequence"/>
</dbReference>
<keyword evidence="3" id="KW-1185">Reference proteome</keyword>
<reference evidence="2 3" key="1">
    <citation type="submission" date="2017-12" db="EMBL/GenBank/DDBJ databases">
        <title>Characterization of six clinical isolates of Enterochimera gen. nov., a novel genus of the Yersiniaciae family and the three species Enterochimera arupensis sp. nov., Enterochimera coloradensis sp. nov, and Enterochimera californica sp. nov.</title>
        <authorList>
            <person name="Rossi A."/>
            <person name="Fisher M."/>
        </authorList>
    </citation>
    <scope>NUCLEOTIDE SEQUENCE [LARGE SCALE GENOMIC DNA]</scope>
    <source>
        <strain evidence="2 3">2016Iso1</strain>
    </source>
</reference>